<dbReference type="InterPro" id="IPR040448">
    <property type="entry name" value="PanZ_GNAT"/>
</dbReference>
<accession>A0A9J6PPC6</accession>
<dbReference type="Pfam" id="PF12568">
    <property type="entry name" value="PanZ"/>
    <property type="match status" value="1"/>
</dbReference>
<dbReference type="GO" id="GO:0016747">
    <property type="term" value="F:acyltransferase activity, transferring groups other than amino-acyl groups"/>
    <property type="evidence" value="ECO:0007669"/>
    <property type="project" value="InterPro"/>
</dbReference>
<sequence>MKLTIIRLQQFSPQDRQDLSKVWPEKEIAALEARLDDQHRLYAARFNDRLLGALMLEISGTQGRIFALQVREVTRRRGVGQYLLSETLAQNPSISHWWIAQDGSEQPAVIAAFMQAAGFRTQTDGWVNQGGENAAPGL</sequence>
<comment type="function">
    <text evidence="1">Controls both the activation and catalytic activity of PanD in a coenzyme A (CoA)-dependent fashion.</text>
</comment>
<evidence type="ECO:0000313" key="4">
    <source>
        <dbReference type="Proteomes" id="UP001064262"/>
    </source>
</evidence>
<dbReference type="InterPro" id="IPR032900">
    <property type="entry name" value="PanZ"/>
</dbReference>
<dbReference type="PROSITE" id="PS51186">
    <property type="entry name" value="GNAT"/>
    <property type="match status" value="1"/>
</dbReference>
<dbReference type="GO" id="GO:0015940">
    <property type="term" value="P:pantothenate biosynthetic process"/>
    <property type="evidence" value="ECO:0007669"/>
    <property type="project" value="UniProtKB-UniRule"/>
</dbReference>
<dbReference type="RefSeq" id="WP_267140720.1">
    <property type="nucleotide sequence ID" value="NZ_JAODIL010000040.1"/>
</dbReference>
<feature type="binding site" evidence="1">
    <location>
        <begin position="74"/>
        <end position="81"/>
    </location>
    <ligand>
        <name>CoA</name>
        <dbReference type="ChEBI" id="CHEBI:57287"/>
    </ligand>
</feature>
<keyword evidence="4" id="KW-1185">Reference proteome</keyword>
<dbReference type="HAMAP" id="MF_02018">
    <property type="entry name" value="PanZ_PanM"/>
    <property type="match status" value="1"/>
</dbReference>
<reference evidence="3" key="1">
    <citation type="submission" date="2022-09" db="EMBL/GenBank/DDBJ databases">
        <title>Winslowiella arboricola sp. nov., isolated from bleeding cankers on broadleaf hosts.</title>
        <authorList>
            <person name="Brady C."/>
            <person name="Kaur S."/>
            <person name="Crampton B."/>
            <person name="Maddock D."/>
            <person name="Arnold D."/>
            <person name="Denman S."/>
        </authorList>
    </citation>
    <scope>NUCLEOTIDE SEQUENCE</scope>
    <source>
        <strain evidence="3">BAC 15a-03b</strain>
    </source>
</reference>
<dbReference type="AlphaFoldDB" id="A0A9J6PPC6"/>
<gene>
    <name evidence="3" type="primary">panM</name>
    <name evidence="1" type="synonym">panZ</name>
    <name evidence="3" type="ORF">N5923_08560</name>
</gene>
<evidence type="ECO:0000259" key="2">
    <source>
        <dbReference type="PROSITE" id="PS51186"/>
    </source>
</evidence>
<feature type="binding site" evidence="1">
    <location>
        <begin position="68"/>
        <end position="70"/>
    </location>
    <ligand>
        <name>CoA</name>
        <dbReference type="ChEBI" id="CHEBI:57287"/>
    </ligand>
</feature>
<dbReference type="InterPro" id="IPR016181">
    <property type="entry name" value="Acyl_CoA_acyltransferase"/>
</dbReference>
<evidence type="ECO:0000313" key="3">
    <source>
        <dbReference type="EMBL" id="MCU5777541.1"/>
    </source>
</evidence>
<dbReference type="InterPro" id="IPR000182">
    <property type="entry name" value="GNAT_dom"/>
</dbReference>
<organism evidence="3 4">
    <name type="scientific">Winslowiella arboricola</name>
    <dbReference type="NCBI Taxonomy" id="2978220"/>
    <lineage>
        <taxon>Bacteria</taxon>
        <taxon>Pseudomonadati</taxon>
        <taxon>Pseudomonadota</taxon>
        <taxon>Gammaproteobacteria</taxon>
        <taxon>Enterobacterales</taxon>
        <taxon>Erwiniaceae</taxon>
        <taxon>Winslowiella</taxon>
    </lineage>
</organism>
<comment type="caution">
    <text evidence="3">The sequence shown here is derived from an EMBL/GenBank/DDBJ whole genome shotgun (WGS) entry which is preliminary data.</text>
</comment>
<dbReference type="Proteomes" id="UP001064262">
    <property type="component" value="Unassembled WGS sequence"/>
</dbReference>
<name>A0A9J6PPC6_9GAMM</name>
<protein>
    <recommendedName>
        <fullName evidence="1">PanD regulatory factor</fullName>
    </recommendedName>
</protein>
<dbReference type="Gene3D" id="3.40.630.30">
    <property type="match status" value="1"/>
</dbReference>
<dbReference type="SUPFAM" id="SSF55729">
    <property type="entry name" value="Acyl-CoA N-acyltransferases (Nat)"/>
    <property type="match status" value="1"/>
</dbReference>
<dbReference type="EMBL" id="JAODIM010000039">
    <property type="protein sequence ID" value="MCU5777541.1"/>
    <property type="molecule type" value="Genomic_DNA"/>
</dbReference>
<evidence type="ECO:0000256" key="1">
    <source>
        <dbReference type="HAMAP-Rule" id="MF_02018"/>
    </source>
</evidence>
<dbReference type="GO" id="GO:0031638">
    <property type="term" value="P:zymogen activation"/>
    <property type="evidence" value="ECO:0007669"/>
    <property type="project" value="InterPro"/>
</dbReference>
<comment type="subunit">
    <text evidence="1">Interacts with PanD in the presence of CoA.</text>
</comment>
<comment type="similarity">
    <text evidence="1">Belongs to the PanZ/PanM family.</text>
</comment>
<proteinExistence type="inferred from homology"/>
<keyword evidence="1" id="KW-0566">Pantothenate biosynthesis</keyword>
<feature type="domain" description="N-acetyltransferase" evidence="2">
    <location>
        <begin position="6"/>
        <end position="138"/>
    </location>
</feature>
<dbReference type="NCBIfam" id="NF033213">
    <property type="entry name" value="matur_PanM"/>
    <property type="match status" value="1"/>
</dbReference>